<keyword evidence="5" id="KW-0479">Metal-binding</keyword>
<dbReference type="GO" id="GO:0002115">
    <property type="term" value="P:store-operated calcium entry"/>
    <property type="evidence" value="ECO:0007669"/>
    <property type="project" value="TreeGrafter"/>
</dbReference>
<evidence type="ECO:0000256" key="1">
    <source>
        <dbReference type="ARBA" id="ARBA00004479"/>
    </source>
</evidence>
<keyword evidence="9 12" id="KW-0175">Coiled coil</keyword>
<feature type="coiled-coil region" evidence="12">
    <location>
        <begin position="286"/>
        <end position="365"/>
    </location>
</feature>
<evidence type="ECO:0000256" key="5">
    <source>
        <dbReference type="ARBA" id="ARBA00022723"/>
    </source>
</evidence>
<dbReference type="Gene3D" id="1.10.150.50">
    <property type="entry name" value="Transcription Factor, Ets-1"/>
    <property type="match status" value="1"/>
</dbReference>
<evidence type="ECO:0000256" key="12">
    <source>
        <dbReference type="SAM" id="Coils"/>
    </source>
</evidence>
<evidence type="ECO:0000256" key="4">
    <source>
        <dbReference type="ARBA" id="ARBA00022692"/>
    </source>
</evidence>
<dbReference type="AlphaFoldDB" id="A0A915AJE7"/>
<name>A0A915AJE7_PARUN</name>
<dbReference type="FunFam" id="1.10.150.50:FF:000009">
    <property type="entry name" value="Stromal interaction molecule 1"/>
    <property type="match status" value="1"/>
</dbReference>
<dbReference type="GO" id="GO:0051049">
    <property type="term" value="P:regulation of transport"/>
    <property type="evidence" value="ECO:0007669"/>
    <property type="project" value="UniProtKB-ARBA"/>
</dbReference>
<dbReference type="GO" id="GO:0005509">
    <property type="term" value="F:calcium ion binding"/>
    <property type="evidence" value="ECO:0007669"/>
    <property type="project" value="TreeGrafter"/>
</dbReference>
<dbReference type="Proteomes" id="UP000887569">
    <property type="component" value="Unplaced"/>
</dbReference>
<evidence type="ECO:0000256" key="10">
    <source>
        <dbReference type="ARBA" id="ARBA00023065"/>
    </source>
</evidence>
<dbReference type="Pfam" id="PF25578">
    <property type="entry name" value="EF-hand_STIM1"/>
    <property type="match status" value="1"/>
</dbReference>
<dbReference type="PANTHER" id="PTHR15136:SF5">
    <property type="entry name" value="STROMAL INTERACTION MOLECULE HOMOLOG"/>
    <property type="match status" value="1"/>
</dbReference>
<feature type="compositionally biased region" description="Polar residues" evidence="13">
    <location>
        <begin position="599"/>
        <end position="608"/>
    </location>
</feature>
<dbReference type="GO" id="GO:0006874">
    <property type="term" value="P:intracellular calcium ion homeostasis"/>
    <property type="evidence" value="ECO:0007669"/>
    <property type="project" value="TreeGrafter"/>
</dbReference>
<feature type="region of interest" description="Disordered" evidence="13">
    <location>
        <begin position="547"/>
        <end position="651"/>
    </location>
</feature>
<feature type="compositionally biased region" description="Basic and acidic residues" evidence="13">
    <location>
        <begin position="639"/>
        <end position="651"/>
    </location>
</feature>
<keyword evidence="10" id="KW-0406">Ion transport</keyword>
<keyword evidence="6" id="KW-0732">Signal</keyword>
<dbReference type="SUPFAM" id="SSF47769">
    <property type="entry name" value="SAM/Pointed domain"/>
    <property type="match status" value="1"/>
</dbReference>
<evidence type="ECO:0000259" key="14">
    <source>
        <dbReference type="PROSITE" id="PS50105"/>
    </source>
</evidence>
<dbReference type="WBParaSite" id="PgR007_g093_t02">
    <property type="protein sequence ID" value="PgR007_g093_t02"/>
    <property type="gene ID" value="PgR007_g093"/>
</dbReference>
<dbReference type="Pfam" id="PF07647">
    <property type="entry name" value="SAM_2"/>
    <property type="match status" value="1"/>
</dbReference>
<protein>
    <submittedName>
        <fullName evidence="16 17">SAM domain-containing protein</fullName>
    </submittedName>
</protein>
<dbReference type="InterPro" id="IPR057835">
    <property type="entry name" value="EF-hand_STIM1/2"/>
</dbReference>
<keyword evidence="15" id="KW-1185">Reference proteome</keyword>
<evidence type="ECO:0000256" key="11">
    <source>
        <dbReference type="ARBA" id="ARBA00023136"/>
    </source>
</evidence>
<keyword evidence="7" id="KW-0106">Calcium</keyword>
<dbReference type="GO" id="GO:0005886">
    <property type="term" value="C:plasma membrane"/>
    <property type="evidence" value="ECO:0007669"/>
    <property type="project" value="TreeGrafter"/>
</dbReference>
<evidence type="ECO:0000313" key="16">
    <source>
        <dbReference type="WBParaSite" id="PgR007_g093_t01"/>
    </source>
</evidence>
<dbReference type="Gene3D" id="1.10.238.180">
    <property type="match status" value="1"/>
</dbReference>
<keyword evidence="4" id="KW-0812">Transmembrane</keyword>
<keyword evidence="11" id="KW-0472">Membrane</keyword>
<dbReference type="GO" id="GO:0005246">
    <property type="term" value="F:calcium channel regulator activity"/>
    <property type="evidence" value="ECO:0007669"/>
    <property type="project" value="InterPro"/>
</dbReference>
<comment type="subcellular location">
    <subcellularLocation>
        <location evidence="1">Membrane</location>
        <topology evidence="1">Single-pass type I membrane protein</topology>
    </subcellularLocation>
</comment>
<feature type="compositionally biased region" description="Low complexity" evidence="13">
    <location>
        <begin position="502"/>
        <end position="520"/>
    </location>
</feature>
<dbReference type="Pfam" id="PF16533">
    <property type="entry name" value="SOAR"/>
    <property type="match status" value="1"/>
</dbReference>
<feature type="domain" description="SAM" evidence="14">
    <location>
        <begin position="192"/>
        <end position="250"/>
    </location>
</feature>
<dbReference type="InterPro" id="IPR032393">
    <property type="entry name" value="SOAR_STIM1/2"/>
</dbReference>
<reference evidence="16 17" key="1">
    <citation type="submission" date="2022-11" db="UniProtKB">
        <authorList>
            <consortium name="WormBaseParasite"/>
        </authorList>
    </citation>
    <scope>IDENTIFICATION</scope>
</reference>
<feature type="compositionally biased region" description="Basic and acidic residues" evidence="13">
    <location>
        <begin position="584"/>
        <end position="597"/>
    </location>
</feature>
<keyword evidence="8" id="KW-1133">Transmembrane helix</keyword>
<dbReference type="Gene3D" id="1.10.287.3550">
    <property type="match status" value="1"/>
</dbReference>
<dbReference type="GO" id="GO:0005783">
    <property type="term" value="C:endoplasmic reticulum"/>
    <property type="evidence" value="ECO:0007669"/>
    <property type="project" value="TreeGrafter"/>
</dbReference>
<evidence type="ECO:0000313" key="17">
    <source>
        <dbReference type="WBParaSite" id="PgR007_g093_t02"/>
    </source>
</evidence>
<organism evidence="15 16">
    <name type="scientific">Parascaris univalens</name>
    <name type="common">Nematode worm</name>
    <dbReference type="NCBI Taxonomy" id="6257"/>
    <lineage>
        <taxon>Eukaryota</taxon>
        <taxon>Metazoa</taxon>
        <taxon>Ecdysozoa</taxon>
        <taxon>Nematoda</taxon>
        <taxon>Chromadorea</taxon>
        <taxon>Rhabditida</taxon>
        <taxon>Spirurina</taxon>
        <taxon>Ascaridomorpha</taxon>
        <taxon>Ascaridoidea</taxon>
        <taxon>Ascarididae</taxon>
        <taxon>Parascaris</taxon>
    </lineage>
</organism>
<evidence type="ECO:0000256" key="13">
    <source>
        <dbReference type="SAM" id="MobiDB-lite"/>
    </source>
</evidence>
<keyword evidence="2" id="KW-0813">Transport</keyword>
<dbReference type="PANTHER" id="PTHR15136">
    <property type="entry name" value="STROMAL INTERACTION MOLECULE HOMOLOG"/>
    <property type="match status" value="1"/>
</dbReference>
<dbReference type="InterPro" id="IPR037608">
    <property type="entry name" value="STIM1/2"/>
</dbReference>
<keyword evidence="3" id="KW-0109">Calcium transport</keyword>
<evidence type="ECO:0000256" key="7">
    <source>
        <dbReference type="ARBA" id="ARBA00022837"/>
    </source>
</evidence>
<evidence type="ECO:0000256" key="9">
    <source>
        <dbReference type="ARBA" id="ARBA00023054"/>
    </source>
</evidence>
<dbReference type="PROSITE" id="PS50105">
    <property type="entry name" value="SAM_DOMAIN"/>
    <property type="match status" value="1"/>
</dbReference>
<evidence type="ECO:0000256" key="2">
    <source>
        <dbReference type="ARBA" id="ARBA00022448"/>
    </source>
</evidence>
<feature type="compositionally biased region" description="Polar residues" evidence="13">
    <location>
        <begin position="620"/>
        <end position="631"/>
    </location>
</feature>
<evidence type="ECO:0000256" key="8">
    <source>
        <dbReference type="ARBA" id="ARBA00022989"/>
    </source>
</evidence>
<dbReference type="InterPro" id="IPR001660">
    <property type="entry name" value="SAM"/>
</dbReference>
<accession>A0A915AJE7</accession>
<feature type="compositionally biased region" description="Polar residues" evidence="13">
    <location>
        <begin position="571"/>
        <end position="583"/>
    </location>
</feature>
<evidence type="ECO:0000256" key="3">
    <source>
        <dbReference type="ARBA" id="ARBA00022568"/>
    </source>
</evidence>
<dbReference type="InterPro" id="IPR013761">
    <property type="entry name" value="SAM/pointed_sf"/>
</dbReference>
<evidence type="ECO:0000313" key="15">
    <source>
        <dbReference type="Proteomes" id="UP000887569"/>
    </source>
</evidence>
<dbReference type="SMART" id="SM00454">
    <property type="entry name" value="SAM"/>
    <property type="match status" value="1"/>
</dbReference>
<feature type="region of interest" description="Disordered" evidence="13">
    <location>
        <begin position="498"/>
        <end position="525"/>
    </location>
</feature>
<sequence>MDCIGKFSNRRFSSWNKATVRRASRCTPSTHKLHSLMRFANSDSDKDAESVNSMKEQDGGEVKREAKFVEVISMRWTWRASVVITQLSILLLMCITLCRTQKATKSVVITADDEKLRDPEGYAAIVQLHRQMDDDHSGSIDRFESNDFLREDMKFGGSDREKREKAFHHNNDEQITVDDLWEAWFSSEERAWTTAEVVAWLENSVRLPQYSNNLIVKNVDGRTLPRMAVANSTYLATELGIKNAVHKHKIHLKALDVVLFGFSGDGSSRMKDIALSILLCVLIAVLVLYKRQRSRSRNEMEQLTSKLRQLKSMESDFEDVQQKFEEERKKRQSVSEAIVAENAQMETLRSQLMEAERLLESSSSAPLALQPLLRRTCELEMSYVGQQRLECIAEMREAIELIDKLRKKQSSLMSSIKLATGGSTGTDQVDSRIFSLKARMEKISLAMEECQQRWIEIESLCGFPLMVQPNGAELTFMGHTIPTSGSSHLPRTPSMCSSFYRSSGASSSTSGASTQSGSTTVIGSTRSQAAPLTAVLPPTAMTTHQVVAASHKTSLPTSHVPHVIPPGAYHQFQSSPQLSSTVDDLTRHSMKQHEHHNPLSHTNTSISQPALLPFKREVKNQLSKASPGSTDSNEEEEDAVLRRTSESHNAW</sequence>
<evidence type="ECO:0000256" key="6">
    <source>
        <dbReference type="ARBA" id="ARBA00022729"/>
    </source>
</evidence>
<proteinExistence type="predicted"/>
<dbReference type="CDD" id="cd11722">
    <property type="entry name" value="SOAR"/>
    <property type="match status" value="1"/>
</dbReference>
<dbReference type="WBParaSite" id="PgR007_g093_t01">
    <property type="protein sequence ID" value="PgR007_g093_t01"/>
    <property type="gene ID" value="PgR007_g093"/>
</dbReference>